<accession>A0A7S7LU77</accession>
<dbReference type="AlphaFoldDB" id="A0A7S7LU77"/>
<sequence length="254" mass="29066">MTKQRIKNISCVMIAKDAQATIKSVLDSLIEFDDVVVYSNNSTDKTDEIAKTYTNANLIQGEFLGFGPTKNRAATFAKNDWILSLDADEVLSQEFVTNLKTTKLDEKSLYTILRTNYYKTTQIKHCWGNDIITRVYNRSKTSFTDKKVHEKIIEDGFKIESINGAIKHYPYSNITDFIVKLDRYSTIFANDNVGKKSSSPLKAFLNGGFSFFKTYFLKGGFLDGYPGLVIAFSHMATNFYKYIKLYELNRELKQ</sequence>
<evidence type="ECO:0000259" key="2">
    <source>
        <dbReference type="Pfam" id="PF00535"/>
    </source>
</evidence>
<dbReference type="RefSeq" id="WP_194368595.1">
    <property type="nucleotide sequence ID" value="NZ_CP054492.1"/>
</dbReference>
<feature type="domain" description="Glycosyltransferase 2-like" evidence="2">
    <location>
        <begin position="10"/>
        <end position="124"/>
    </location>
</feature>
<comment type="similarity">
    <text evidence="1">Belongs to the glycosyltransferase 2 family. WaaE/KdtX subfamily.</text>
</comment>
<dbReference type="EMBL" id="CP054492">
    <property type="protein sequence ID" value="QOY51427.1"/>
    <property type="molecule type" value="Genomic_DNA"/>
</dbReference>
<dbReference type="PANTHER" id="PTHR43630:SF2">
    <property type="entry name" value="GLYCOSYLTRANSFERASE"/>
    <property type="match status" value="1"/>
</dbReference>
<name>A0A7S7LU77_9BACT</name>
<dbReference type="PANTHER" id="PTHR43630">
    <property type="entry name" value="POLY-BETA-1,6-N-ACETYL-D-GLUCOSAMINE SYNTHASE"/>
    <property type="match status" value="1"/>
</dbReference>
<dbReference type="Gene3D" id="3.90.550.10">
    <property type="entry name" value="Spore Coat Polysaccharide Biosynthesis Protein SpsA, Chain A"/>
    <property type="match status" value="1"/>
</dbReference>
<dbReference type="CDD" id="cd02511">
    <property type="entry name" value="Beta4Glucosyltransferase"/>
    <property type="match status" value="1"/>
</dbReference>
<dbReference type="SUPFAM" id="SSF53448">
    <property type="entry name" value="Nucleotide-diphospho-sugar transferases"/>
    <property type="match status" value="1"/>
</dbReference>
<keyword evidence="4" id="KW-1185">Reference proteome</keyword>
<dbReference type="InterPro" id="IPR001173">
    <property type="entry name" value="Glyco_trans_2-like"/>
</dbReference>
<organism evidence="3 4">
    <name type="scientific">Candidatus Sulfurimonas baltica</name>
    <dbReference type="NCBI Taxonomy" id="2740404"/>
    <lineage>
        <taxon>Bacteria</taxon>
        <taxon>Pseudomonadati</taxon>
        <taxon>Campylobacterota</taxon>
        <taxon>Epsilonproteobacteria</taxon>
        <taxon>Campylobacterales</taxon>
        <taxon>Sulfurimonadaceae</taxon>
        <taxon>Sulfurimonas</taxon>
    </lineage>
</organism>
<keyword evidence="3" id="KW-0808">Transferase</keyword>
<evidence type="ECO:0000256" key="1">
    <source>
        <dbReference type="ARBA" id="ARBA00038494"/>
    </source>
</evidence>
<protein>
    <submittedName>
        <fullName evidence="3">Glycosyltransferase family 2 protein</fullName>
    </submittedName>
</protein>
<dbReference type="GO" id="GO:0016740">
    <property type="term" value="F:transferase activity"/>
    <property type="evidence" value="ECO:0007669"/>
    <property type="project" value="UniProtKB-KW"/>
</dbReference>
<gene>
    <name evidence="3" type="ORF">HUE88_09885</name>
</gene>
<dbReference type="Proteomes" id="UP000593994">
    <property type="component" value="Chromosome"/>
</dbReference>
<dbReference type="Pfam" id="PF00535">
    <property type="entry name" value="Glycos_transf_2"/>
    <property type="match status" value="1"/>
</dbReference>
<dbReference type="InterPro" id="IPR029044">
    <property type="entry name" value="Nucleotide-diphossugar_trans"/>
</dbReference>
<reference evidence="3 4" key="1">
    <citation type="submission" date="2020-05" db="EMBL/GenBank/DDBJ databases">
        <title>Sulfurimonas marisnigri, sp. nov., and Sulfurimonas baltica, sp. nov., manganese oxide reducing chemolithoautotrophs of the class Epsilonproteobacteria isolated from the pelagic redoxclines of the Black and Baltic Seas and emended description of the genus Sulfurimonas.</title>
        <authorList>
            <person name="Henkel J.V."/>
            <person name="Laudan C."/>
            <person name="Werner J."/>
            <person name="Neu T."/>
            <person name="Plewe S."/>
            <person name="Sproer C."/>
            <person name="Bunk B."/>
            <person name="Schulz-Vogt H.N."/>
        </authorList>
    </citation>
    <scope>NUCLEOTIDE SEQUENCE [LARGE SCALE GENOMIC DNA]</scope>
    <source>
        <strain evidence="3 4">GD2</strain>
    </source>
</reference>
<evidence type="ECO:0000313" key="4">
    <source>
        <dbReference type="Proteomes" id="UP000593994"/>
    </source>
</evidence>
<dbReference type="KEGG" id="sbal:HUE88_09885"/>
<evidence type="ECO:0000313" key="3">
    <source>
        <dbReference type="EMBL" id="QOY51427.1"/>
    </source>
</evidence>
<proteinExistence type="inferred from homology"/>